<dbReference type="eggNOG" id="ENOG5030AS3">
    <property type="taxonomic scope" value="Bacteria"/>
</dbReference>
<dbReference type="Gene3D" id="1.10.260.40">
    <property type="entry name" value="lambda repressor-like DNA-binding domains"/>
    <property type="match status" value="1"/>
</dbReference>
<dbReference type="SUPFAM" id="SSF47413">
    <property type="entry name" value="lambda repressor-like DNA-binding domains"/>
    <property type="match status" value="1"/>
</dbReference>
<dbReference type="AlphaFoldDB" id="A0A0R1K750"/>
<protein>
    <recommendedName>
        <fullName evidence="1">HTH cro/C1-type domain-containing protein</fullName>
    </recommendedName>
</protein>
<dbReference type="GO" id="GO:0003677">
    <property type="term" value="F:DNA binding"/>
    <property type="evidence" value="ECO:0007669"/>
    <property type="project" value="InterPro"/>
</dbReference>
<evidence type="ECO:0000313" key="3">
    <source>
        <dbReference type="Proteomes" id="UP000051248"/>
    </source>
</evidence>
<accession>A0A0R1K750</accession>
<dbReference type="EMBL" id="AZDZ01000014">
    <property type="protein sequence ID" value="KRK79487.1"/>
    <property type="molecule type" value="Genomic_DNA"/>
</dbReference>
<gene>
    <name evidence="2" type="ORF">FD03_GL000619</name>
</gene>
<keyword evidence="3" id="KW-1185">Reference proteome</keyword>
<dbReference type="InterPro" id="IPR010982">
    <property type="entry name" value="Lambda_DNA-bd_dom_sf"/>
</dbReference>
<organism evidence="2 3">
    <name type="scientific">Companilactobacillus nodensis DSM 19682 = JCM 14932 = NBRC 107160</name>
    <dbReference type="NCBI Taxonomy" id="1423775"/>
    <lineage>
        <taxon>Bacteria</taxon>
        <taxon>Bacillati</taxon>
        <taxon>Bacillota</taxon>
        <taxon>Bacilli</taxon>
        <taxon>Lactobacillales</taxon>
        <taxon>Lactobacillaceae</taxon>
        <taxon>Companilactobacillus</taxon>
    </lineage>
</organism>
<proteinExistence type="predicted"/>
<name>A0A0R1K750_9LACO</name>
<comment type="caution">
    <text evidence="2">The sequence shown here is derived from an EMBL/GenBank/DDBJ whole genome shotgun (WGS) entry which is preliminary data.</text>
</comment>
<dbReference type="PATRIC" id="fig|1423775.4.peg.631"/>
<feature type="domain" description="HTH cro/C1-type" evidence="1">
    <location>
        <begin position="17"/>
        <end position="58"/>
    </location>
</feature>
<dbReference type="STRING" id="1423775.FD03_GL000619"/>
<dbReference type="InterPro" id="IPR001387">
    <property type="entry name" value="Cro/C1-type_HTH"/>
</dbReference>
<dbReference type="RefSeq" id="WP_025024399.1">
    <property type="nucleotide sequence ID" value="NZ_AZDZ01000014.1"/>
</dbReference>
<dbReference type="Pfam" id="PF01381">
    <property type="entry name" value="HTH_3"/>
    <property type="match status" value="1"/>
</dbReference>
<dbReference type="OrthoDB" id="2309397at2"/>
<dbReference type="Proteomes" id="UP000051248">
    <property type="component" value="Unassembled WGS sequence"/>
</dbReference>
<reference evidence="2 3" key="1">
    <citation type="journal article" date="2015" name="Genome Announc.">
        <title>Expanding the biotechnology potential of lactobacilli through comparative genomics of 213 strains and associated genera.</title>
        <authorList>
            <person name="Sun Z."/>
            <person name="Harris H.M."/>
            <person name="McCann A."/>
            <person name="Guo C."/>
            <person name="Argimon S."/>
            <person name="Zhang W."/>
            <person name="Yang X."/>
            <person name="Jeffery I.B."/>
            <person name="Cooney J.C."/>
            <person name="Kagawa T.F."/>
            <person name="Liu W."/>
            <person name="Song Y."/>
            <person name="Salvetti E."/>
            <person name="Wrobel A."/>
            <person name="Rasinkangas P."/>
            <person name="Parkhill J."/>
            <person name="Rea M.C."/>
            <person name="O'Sullivan O."/>
            <person name="Ritari J."/>
            <person name="Douillard F.P."/>
            <person name="Paul Ross R."/>
            <person name="Yang R."/>
            <person name="Briner A.E."/>
            <person name="Felis G.E."/>
            <person name="de Vos W.M."/>
            <person name="Barrangou R."/>
            <person name="Klaenhammer T.R."/>
            <person name="Caufield P.W."/>
            <person name="Cui Y."/>
            <person name="Zhang H."/>
            <person name="O'Toole P.W."/>
        </authorList>
    </citation>
    <scope>NUCLEOTIDE SEQUENCE [LARGE SCALE GENOMIC DNA]</scope>
    <source>
        <strain evidence="2 3">DSM 19682</strain>
    </source>
</reference>
<dbReference type="CDD" id="cd00093">
    <property type="entry name" value="HTH_XRE"/>
    <property type="match status" value="1"/>
</dbReference>
<sequence length="67" mass="7727">MPEQQLAKVAYDTERSIKIALLNRDMTQKELAELIHANPQQLNRAIKGDMTPKSRELREQVARVLNL</sequence>
<evidence type="ECO:0000313" key="2">
    <source>
        <dbReference type="EMBL" id="KRK79487.1"/>
    </source>
</evidence>
<evidence type="ECO:0000259" key="1">
    <source>
        <dbReference type="Pfam" id="PF01381"/>
    </source>
</evidence>